<feature type="region of interest" description="Disordered" evidence="1">
    <location>
        <begin position="127"/>
        <end position="212"/>
    </location>
</feature>
<dbReference type="AlphaFoldDB" id="A0A067S2H3"/>
<feature type="compositionally biased region" description="Acidic residues" evidence="1">
    <location>
        <begin position="280"/>
        <end position="291"/>
    </location>
</feature>
<name>A0A067S2H3_GALM3</name>
<organism evidence="2 3">
    <name type="scientific">Galerina marginata (strain CBS 339.88)</name>
    <dbReference type="NCBI Taxonomy" id="685588"/>
    <lineage>
        <taxon>Eukaryota</taxon>
        <taxon>Fungi</taxon>
        <taxon>Dikarya</taxon>
        <taxon>Basidiomycota</taxon>
        <taxon>Agaricomycotina</taxon>
        <taxon>Agaricomycetes</taxon>
        <taxon>Agaricomycetidae</taxon>
        <taxon>Agaricales</taxon>
        <taxon>Agaricineae</taxon>
        <taxon>Strophariaceae</taxon>
        <taxon>Galerina</taxon>
    </lineage>
</organism>
<gene>
    <name evidence="2" type="ORF">GALMADRAFT_1343720</name>
</gene>
<feature type="compositionally biased region" description="Polar residues" evidence="1">
    <location>
        <begin position="170"/>
        <end position="182"/>
    </location>
</feature>
<keyword evidence="3" id="KW-1185">Reference proteome</keyword>
<sequence length="413" mass="44673">MNANCPYCSYGTGNSKDAPRAFELHITRFHCRTATASVKGKGSSPRADSHPHHLPVGKKTGMTDRVIGQSIRASPTAAIQCFIPNCVFEADSWRKIEGHVAEAHQVVGPFSTAFEIFGVAEAVPSPVLPSTVPRSSSRRRLYSDHPVRSGVSPEGSPPPPLQEVRATRPRTAQLSIPISSRPTPYDRRVSSPSPSRTPSVSPTKPSNTFSYPATASPLVRIIFSRPTSPQALAATHDAEEESSDDEEESEVGEDGDVEYSDEMDEDEDDNERVASGPQSENDDEESEENDDERGRTGASSEGNVLMDTDIDPPPMPVLNFDDCLERAALRIISLSWRSMPIPRFVACTTCEVGINPKVAIKHAKDHGVVLSAAEVELLSDYLLTAPLATEQTELPIPPANSPPLTGLVVRQGF</sequence>
<reference evidence="3" key="1">
    <citation type="journal article" date="2014" name="Proc. Natl. Acad. Sci. U.S.A.">
        <title>Extensive sampling of basidiomycete genomes demonstrates inadequacy of the white-rot/brown-rot paradigm for wood decay fungi.</title>
        <authorList>
            <person name="Riley R."/>
            <person name="Salamov A.A."/>
            <person name="Brown D.W."/>
            <person name="Nagy L.G."/>
            <person name="Floudas D."/>
            <person name="Held B.W."/>
            <person name="Levasseur A."/>
            <person name="Lombard V."/>
            <person name="Morin E."/>
            <person name="Otillar R."/>
            <person name="Lindquist E.A."/>
            <person name="Sun H."/>
            <person name="LaButti K.M."/>
            <person name="Schmutz J."/>
            <person name="Jabbour D."/>
            <person name="Luo H."/>
            <person name="Baker S.E."/>
            <person name="Pisabarro A.G."/>
            <person name="Walton J.D."/>
            <person name="Blanchette R.A."/>
            <person name="Henrissat B."/>
            <person name="Martin F."/>
            <person name="Cullen D."/>
            <person name="Hibbett D.S."/>
            <person name="Grigoriev I.V."/>
        </authorList>
    </citation>
    <scope>NUCLEOTIDE SEQUENCE [LARGE SCALE GENOMIC DNA]</scope>
    <source>
        <strain evidence="3">CBS 339.88</strain>
    </source>
</reference>
<feature type="compositionally biased region" description="Low complexity" evidence="1">
    <location>
        <begin position="190"/>
        <end position="206"/>
    </location>
</feature>
<feature type="region of interest" description="Disordered" evidence="1">
    <location>
        <begin position="37"/>
        <end position="60"/>
    </location>
</feature>
<accession>A0A067S2H3</accession>
<feature type="region of interest" description="Disordered" evidence="1">
    <location>
        <begin position="229"/>
        <end position="313"/>
    </location>
</feature>
<evidence type="ECO:0000313" key="2">
    <source>
        <dbReference type="EMBL" id="KDR65005.1"/>
    </source>
</evidence>
<dbReference type="HOGENOM" id="CLU_666593_0_0_1"/>
<evidence type="ECO:0000256" key="1">
    <source>
        <dbReference type="SAM" id="MobiDB-lite"/>
    </source>
</evidence>
<dbReference type="STRING" id="685588.A0A067S2H3"/>
<dbReference type="EMBL" id="KL142592">
    <property type="protein sequence ID" value="KDR65005.1"/>
    <property type="molecule type" value="Genomic_DNA"/>
</dbReference>
<feature type="non-terminal residue" evidence="2">
    <location>
        <position position="413"/>
    </location>
</feature>
<evidence type="ECO:0000313" key="3">
    <source>
        <dbReference type="Proteomes" id="UP000027222"/>
    </source>
</evidence>
<protein>
    <submittedName>
        <fullName evidence="2">Uncharacterized protein</fullName>
    </submittedName>
</protein>
<proteinExistence type="predicted"/>
<dbReference type="Proteomes" id="UP000027222">
    <property type="component" value="Unassembled WGS sequence"/>
</dbReference>
<feature type="compositionally biased region" description="Acidic residues" evidence="1">
    <location>
        <begin position="238"/>
        <end position="270"/>
    </location>
</feature>